<dbReference type="Gene3D" id="2.40.10.10">
    <property type="entry name" value="Trypsin-like serine proteases"/>
    <property type="match status" value="2"/>
</dbReference>
<organism evidence="3 4">
    <name type="scientific">Nonomuraea longicatena</name>
    <dbReference type="NCBI Taxonomy" id="83682"/>
    <lineage>
        <taxon>Bacteria</taxon>
        <taxon>Bacillati</taxon>
        <taxon>Actinomycetota</taxon>
        <taxon>Actinomycetes</taxon>
        <taxon>Streptosporangiales</taxon>
        <taxon>Streptosporangiaceae</taxon>
        <taxon>Nonomuraea</taxon>
    </lineage>
</organism>
<feature type="chain" id="PRO_5047279051" evidence="2">
    <location>
        <begin position="23"/>
        <end position="498"/>
    </location>
</feature>
<sequence>MRGLLSVRAALLAAAMASPLLAVPAVPAASASSAAPVPLLPGDPFAGLPSLTFQQSFALREAEARALANPAVFAQPYVDVAGTLHAPVTSADAMGAAATPIEVPPESAAPDEGTDDLSLVPPPLTGTQKGGSPAAEPVADPYALPKDPTQARTVTGTGTREFIPRTRVVRETWSSLQAIADQIADLTPAEVPGADKILTTTVDPRNERVVVEATAVTDALRTGLGARFGVQNVAIVHITDPGPLLTVEEDAAPAGPVAPQGTGDRQGDWDPFYGGALIRTNHQGPDRRCTTGFAWRESGMHYMLTAGHCTSMNYFGWSGAGQPVGQVKHDVFDNGTGSLRVNGHFRGDVSLIKIFDGSSSWSRVYVGNKNSDKYRQTAGKLPRRAQHGDKFCTGGAFSGELCGWKVNGLRITLEYNGGKRKMKYAARGTKEGKCSMKGDSGAPVYSVNNQGKIVPRGVLHGGSGGGSDGIGGDNDPCIVYFTDIDDAHIGLPGTLAVG</sequence>
<evidence type="ECO:0000313" key="3">
    <source>
        <dbReference type="EMBL" id="GAA0922714.1"/>
    </source>
</evidence>
<evidence type="ECO:0000256" key="2">
    <source>
        <dbReference type="SAM" id="SignalP"/>
    </source>
</evidence>
<dbReference type="SUPFAM" id="SSF50494">
    <property type="entry name" value="Trypsin-like serine proteases"/>
    <property type="match status" value="1"/>
</dbReference>
<gene>
    <name evidence="3" type="ORF">GCM10009560_22220</name>
</gene>
<dbReference type="InterPro" id="IPR043504">
    <property type="entry name" value="Peptidase_S1_PA_chymotrypsin"/>
</dbReference>
<feature type="region of interest" description="Disordered" evidence="1">
    <location>
        <begin position="102"/>
        <end position="155"/>
    </location>
</feature>
<accession>A0ABP3ZIM1</accession>
<protein>
    <submittedName>
        <fullName evidence="3">Uncharacterized protein</fullName>
    </submittedName>
</protein>
<dbReference type="InterPro" id="IPR009003">
    <property type="entry name" value="Peptidase_S1_PA"/>
</dbReference>
<evidence type="ECO:0000256" key="1">
    <source>
        <dbReference type="SAM" id="MobiDB-lite"/>
    </source>
</evidence>
<dbReference type="RefSeq" id="WP_343949687.1">
    <property type="nucleotide sequence ID" value="NZ_BAAAHQ010000009.1"/>
</dbReference>
<dbReference type="EMBL" id="BAAAHQ010000009">
    <property type="protein sequence ID" value="GAA0922714.1"/>
    <property type="molecule type" value="Genomic_DNA"/>
</dbReference>
<comment type="caution">
    <text evidence="3">The sequence shown here is derived from an EMBL/GenBank/DDBJ whole genome shotgun (WGS) entry which is preliminary data.</text>
</comment>
<keyword evidence="4" id="KW-1185">Reference proteome</keyword>
<dbReference type="Proteomes" id="UP001501578">
    <property type="component" value="Unassembled WGS sequence"/>
</dbReference>
<keyword evidence="2" id="KW-0732">Signal</keyword>
<evidence type="ECO:0000313" key="4">
    <source>
        <dbReference type="Proteomes" id="UP001501578"/>
    </source>
</evidence>
<reference evidence="4" key="1">
    <citation type="journal article" date="2019" name="Int. J. Syst. Evol. Microbiol.">
        <title>The Global Catalogue of Microorganisms (GCM) 10K type strain sequencing project: providing services to taxonomists for standard genome sequencing and annotation.</title>
        <authorList>
            <consortium name="The Broad Institute Genomics Platform"/>
            <consortium name="The Broad Institute Genome Sequencing Center for Infectious Disease"/>
            <person name="Wu L."/>
            <person name="Ma J."/>
        </authorList>
    </citation>
    <scope>NUCLEOTIDE SEQUENCE [LARGE SCALE GENOMIC DNA]</scope>
    <source>
        <strain evidence="4">JCM 11136</strain>
    </source>
</reference>
<proteinExistence type="predicted"/>
<feature type="signal peptide" evidence="2">
    <location>
        <begin position="1"/>
        <end position="22"/>
    </location>
</feature>
<name>A0ABP3ZIM1_9ACTN</name>